<accession>A0AAW1RPE4</accession>
<dbReference type="PANTHER" id="PTHR22977">
    <property type="entry name" value="COX ASSEMBLY MITOCHONDRIAL PROTEIN"/>
    <property type="match status" value="1"/>
</dbReference>
<dbReference type="AlphaFoldDB" id="A0AAW1RPE4"/>
<dbReference type="Proteomes" id="UP001445335">
    <property type="component" value="Unassembled WGS sequence"/>
</dbReference>
<dbReference type="GO" id="GO:0005739">
    <property type="term" value="C:mitochondrion"/>
    <property type="evidence" value="ECO:0007669"/>
    <property type="project" value="UniProtKB-SubCell"/>
</dbReference>
<comment type="subcellular location">
    <subcellularLocation>
        <location evidence="1 5">Mitochondrion</location>
    </subcellularLocation>
</comment>
<sequence>MHPPLHVHKHLHCKVAIADLVNCHADNSLAKFWGACNEQKWALDACLREEKAIKRALNFEKAKRERERLRQKLDEAQAPQGGAALSEAA</sequence>
<evidence type="ECO:0000256" key="3">
    <source>
        <dbReference type="ARBA" id="ARBA00023128"/>
    </source>
</evidence>
<evidence type="ECO:0000313" key="8">
    <source>
        <dbReference type="Proteomes" id="UP001445335"/>
    </source>
</evidence>
<evidence type="ECO:0000256" key="5">
    <source>
        <dbReference type="RuleBase" id="RU364104"/>
    </source>
</evidence>
<dbReference type="Pfam" id="PF08583">
    <property type="entry name" value="Cmc1"/>
    <property type="match status" value="1"/>
</dbReference>
<evidence type="ECO:0000256" key="6">
    <source>
        <dbReference type="SAM" id="MobiDB-lite"/>
    </source>
</evidence>
<comment type="similarity">
    <text evidence="2 5">Belongs to the CMC family.</text>
</comment>
<feature type="region of interest" description="Disordered" evidence="6">
    <location>
        <begin position="68"/>
        <end position="89"/>
    </location>
</feature>
<evidence type="ECO:0000313" key="7">
    <source>
        <dbReference type="EMBL" id="KAK9835420.1"/>
    </source>
</evidence>
<name>A0AAW1RPE4_9CHLO</name>
<keyword evidence="4" id="KW-1015">Disulfide bond</keyword>
<dbReference type="EMBL" id="JALJOU010000028">
    <property type="protein sequence ID" value="KAK9835420.1"/>
    <property type="molecule type" value="Genomic_DNA"/>
</dbReference>
<keyword evidence="8" id="KW-1185">Reference proteome</keyword>
<gene>
    <name evidence="7" type="ORF">WJX81_008369</name>
</gene>
<comment type="caution">
    <text evidence="7">The sequence shown here is derived from an EMBL/GenBank/DDBJ whole genome shotgun (WGS) entry which is preliminary data.</text>
</comment>
<evidence type="ECO:0000256" key="1">
    <source>
        <dbReference type="ARBA" id="ARBA00004173"/>
    </source>
</evidence>
<proteinExistence type="inferred from homology"/>
<protein>
    <recommendedName>
        <fullName evidence="5">COX assembly mitochondrial protein</fullName>
    </recommendedName>
</protein>
<evidence type="ECO:0000256" key="4">
    <source>
        <dbReference type="ARBA" id="ARBA00023157"/>
    </source>
</evidence>
<reference evidence="7 8" key="1">
    <citation type="journal article" date="2024" name="Nat. Commun.">
        <title>Phylogenomics reveals the evolutionary origins of lichenization in chlorophyte algae.</title>
        <authorList>
            <person name="Puginier C."/>
            <person name="Libourel C."/>
            <person name="Otte J."/>
            <person name="Skaloud P."/>
            <person name="Haon M."/>
            <person name="Grisel S."/>
            <person name="Petersen M."/>
            <person name="Berrin J.G."/>
            <person name="Delaux P.M."/>
            <person name="Dal Grande F."/>
            <person name="Keller J."/>
        </authorList>
    </citation>
    <scope>NUCLEOTIDE SEQUENCE [LARGE SCALE GENOMIC DNA]</scope>
    <source>
        <strain evidence="7 8">SAG 245.80</strain>
    </source>
</reference>
<dbReference type="PANTHER" id="PTHR22977:SF1">
    <property type="entry name" value="COX ASSEMBLY MITOCHONDRIAL PROTEIN 2 HOMOLOG"/>
    <property type="match status" value="1"/>
</dbReference>
<evidence type="ECO:0000256" key="2">
    <source>
        <dbReference type="ARBA" id="ARBA00007347"/>
    </source>
</evidence>
<dbReference type="InterPro" id="IPR013892">
    <property type="entry name" value="Cyt_c_biogenesis_Cmc1-like"/>
</dbReference>
<keyword evidence="3 5" id="KW-0496">Mitochondrion</keyword>
<organism evidence="7 8">
    <name type="scientific">Elliptochloris bilobata</name>
    <dbReference type="NCBI Taxonomy" id="381761"/>
    <lineage>
        <taxon>Eukaryota</taxon>
        <taxon>Viridiplantae</taxon>
        <taxon>Chlorophyta</taxon>
        <taxon>core chlorophytes</taxon>
        <taxon>Trebouxiophyceae</taxon>
        <taxon>Trebouxiophyceae incertae sedis</taxon>
        <taxon>Elliptochloris clade</taxon>
        <taxon>Elliptochloris</taxon>
    </lineage>
</organism>